<reference evidence="3 4" key="2">
    <citation type="submission" date="2020-08" db="EMBL/GenBank/DDBJ databases">
        <authorList>
            <person name="Partida-Martinez L."/>
            <person name="Huntemann M."/>
            <person name="Clum A."/>
            <person name="Wang J."/>
            <person name="Palaniappan K."/>
            <person name="Ritter S."/>
            <person name="Chen I.-M."/>
            <person name="Stamatis D."/>
            <person name="Reddy T."/>
            <person name="O'Malley R."/>
            <person name="Daum C."/>
            <person name="Shapiro N."/>
            <person name="Ivanova N."/>
            <person name="Kyrpides N."/>
            <person name="Woyke T."/>
        </authorList>
    </citation>
    <scope>NUCLEOTIDE SEQUENCE [LARGE SCALE GENOMIC DNA]</scope>
    <source>
        <strain evidence="3 4">AS2.23</strain>
    </source>
</reference>
<reference evidence="3 4" key="1">
    <citation type="submission" date="2020-08" db="EMBL/GenBank/DDBJ databases">
        <title>The Agave Microbiome: Exploring the role of microbial communities in plant adaptations to desert environments.</title>
        <authorList>
            <person name="Partida-Martinez L.P."/>
        </authorList>
    </citation>
    <scope>NUCLEOTIDE SEQUENCE [LARGE SCALE GENOMIC DNA]</scope>
    <source>
        <strain evidence="3 4">AS2.23</strain>
    </source>
</reference>
<dbReference type="Proteomes" id="UP000533269">
    <property type="component" value="Unassembled WGS sequence"/>
</dbReference>
<dbReference type="InterPro" id="IPR015947">
    <property type="entry name" value="PUA-like_sf"/>
</dbReference>
<dbReference type="RefSeq" id="WP_183390710.1">
    <property type="nucleotide sequence ID" value="NZ_JACHVY010000001.1"/>
</dbReference>
<keyword evidence="3" id="KW-0378">Hydrolase</keyword>
<dbReference type="GO" id="GO:0044027">
    <property type="term" value="P:negative regulation of gene expression via chromosomal CpG island methylation"/>
    <property type="evidence" value="ECO:0007669"/>
    <property type="project" value="TreeGrafter"/>
</dbReference>
<gene>
    <name evidence="3" type="ORF">FHR75_001268</name>
</gene>
<dbReference type="InterPro" id="IPR045134">
    <property type="entry name" value="UHRF1/2-like"/>
</dbReference>
<dbReference type="PANTHER" id="PTHR14140">
    <property type="entry name" value="E3 UBIQUITIN-PROTEIN LIGASE UHRF-RELATED"/>
    <property type="match status" value="1"/>
</dbReference>
<dbReference type="PROSITE" id="PS51015">
    <property type="entry name" value="YDG"/>
    <property type="match status" value="1"/>
</dbReference>
<name>A0A7W4XWU0_KINRA</name>
<dbReference type="SMART" id="SM00466">
    <property type="entry name" value="SRA"/>
    <property type="match status" value="1"/>
</dbReference>
<organism evidence="3 4">
    <name type="scientific">Kineococcus radiotolerans</name>
    <dbReference type="NCBI Taxonomy" id="131568"/>
    <lineage>
        <taxon>Bacteria</taxon>
        <taxon>Bacillati</taxon>
        <taxon>Actinomycetota</taxon>
        <taxon>Actinomycetes</taxon>
        <taxon>Kineosporiales</taxon>
        <taxon>Kineosporiaceae</taxon>
        <taxon>Kineococcus</taxon>
    </lineage>
</organism>
<dbReference type="PANTHER" id="PTHR14140:SF27">
    <property type="entry name" value="OS04G0289800 PROTEIN"/>
    <property type="match status" value="1"/>
</dbReference>
<feature type="domain" description="YDG" evidence="2">
    <location>
        <begin position="1"/>
        <end position="98"/>
    </location>
</feature>
<evidence type="ECO:0000313" key="3">
    <source>
        <dbReference type="EMBL" id="MBB2900480.1"/>
    </source>
</evidence>
<protein>
    <submittedName>
        <fullName evidence="3">Putative restriction endonuclease</fullName>
    </submittedName>
</protein>
<sequence length="249" mass="27130">MAGTPTGEDRGDLILYTGHGGQDGRKQQVRNQDLDDSGNAGLVRSEMDGLPVRVIRGFGHGGPHAPSTGYRYDGLYRVDKHYPARHQGFRVWMFRMTKIVDDVAGSPIVVPAPLAKLLKVGTDGPVPTVTTTVQRLVRNSQVTQAVKELHHHICQFCSVQTLVSNGVGYSEGAHIRALGKPHHGPDILSNVLSLCANCHVRFDKGGLVLTDSLAIIDTNTKQRIGQVKPHPAHGIDVQHVTYHRGLWAK</sequence>
<dbReference type="Gene3D" id="2.30.280.10">
    <property type="entry name" value="SRA-YDG"/>
    <property type="match status" value="1"/>
</dbReference>
<keyword evidence="3" id="KW-0540">Nuclease</keyword>
<dbReference type="GO" id="GO:0004519">
    <property type="term" value="F:endonuclease activity"/>
    <property type="evidence" value="ECO:0007669"/>
    <property type="project" value="UniProtKB-KW"/>
</dbReference>
<dbReference type="InterPro" id="IPR036987">
    <property type="entry name" value="SRA-YDG_sf"/>
</dbReference>
<comment type="caution">
    <text evidence="3">The sequence shown here is derived from an EMBL/GenBank/DDBJ whole genome shotgun (WGS) entry which is preliminary data.</text>
</comment>
<dbReference type="AlphaFoldDB" id="A0A7W4XWU0"/>
<proteinExistence type="predicted"/>
<dbReference type="InterPro" id="IPR003615">
    <property type="entry name" value="HNH_nuc"/>
</dbReference>
<dbReference type="GO" id="GO:0016567">
    <property type="term" value="P:protein ubiquitination"/>
    <property type="evidence" value="ECO:0007669"/>
    <property type="project" value="TreeGrafter"/>
</dbReference>
<accession>A0A7W4XWU0</accession>
<evidence type="ECO:0000256" key="1">
    <source>
        <dbReference type="SAM" id="MobiDB-lite"/>
    </source>
</evidence>
<dbReference type="InterPro" id="IPR003105">
    <property type="entry name" value="SRA_YDG"/>
</dbReference>
<evidence type="ECO:0000259" key="2">
    <source>
        <dbReference type="PROSITE" id="PS51015"/>
    </source>
</evidence>
<dbReference type="Pfam" id="PF13391">
    <property type="entry name" value="HNH_2"/>
    <property type="match status" value="1"/>
</dbReference>
<dbReference type="SUPFAM" id="SSF88697">
    <property type="entry name" value="PUA domain-like"/>
    <property type="match status" value="1"/>
</dbReference>
<dbReference type="Pfam" id="PF02182">
    <property type="entry name" value="SAD_SRA"/>
    <property type="match status" value="1"/>
</dbReference>
<evidence type="ECO:0000313" key="4">
    <source>
        <dbReference type="Proteomes" id="UP000533269"/>
    </source>
</evidence>
<dbReference type="GO" id="GO:0061630">
    <property type="term" value="F:ubiquitin protein ligase activity"/>
    <property type="evidence" value="ECO:0007669"/>
    <property type="project" value="TreeGrafter"/>
</dbReference>
<keyword evidence="3" id="KW-0255">Endonuclease</keyword>
<dbReference type="EMBL" id="JACHVY010000001">
    <property type="protein sequence ID" value="MBB2900480.1"/>
    <property type="molecule type" value="Genomic_DNA"/>
</dbReference>
<feature type="region of interest" description="Disordered" evidence="1">
    <location>
        <begin position="1"/>
        <end position="43"/>
    </location>
</feature>